<accession>A0A3G8H012</accession>
<dbReference type="RefSeq" id="WP_124683639.1">
    <property type="nucleotide sequence ID" value="NZ_CP033969.1"/>
</dbReference>
<dbReference type="InterPro" id="IPR014976">
    <property type="entry name" value="AbpA_HamA_C"/>
</dbReference>
<protein>
    <submittedName>
        <fullName evidence="2">DUF1837 domain-containing protein</fullName>
    </submittedName>
</protein>
<dbReference type="Pfam" id="PF08878">
    <property type="entry name" value="HamA"/>
    <property type="match status" value="1"/>
</dbReference>
<dbReference type="AlphaFoldDB" id="A0A3G8H012"/>
<dbReference type="Proteomes" id="UP000270411">
    <property type="component" value="Chromosome 1"/>
</dbReference>
<feature type="domain" description="Anti-bacteriophage protein A/HamA C-terminal" evidence="1">
    <location>
        <begin position="41"/>
        <end position="321"/>
    </location>
</feature>
<proteinExistence type="predicted"/>
<evidence type="ECO:0000313" key="3">
    <source>
        <dbReference type="Proteomes" id="UP000270411"/>
    </source>
</evidence>
<name>A0A3G8H012_9BURK</name>
<dbReference type="OrthoDB" id="4964195at2"/>
<reference evidence="3" key="1">
    <citation type="submission" date="2018-11" db="EMBL/GenBank/DDBJ databases">
        <title>FDA dAtabase for Regulatory Grade micrObial Sequences (FDA-ARGOS): Supporting development and validation of Infectious Disease Dx tests.</title>
        <authorList>
            <person name="Goldberg B."/>
            <person name="Campos J."/>
            <person name="Tallon L."/>
            <person name="Sadzewicz L."/>
            <person name="Zhao X."/>
            <person name="Vavikolanu K."/>
            <person name="Mehta A."/>
            <person name="Aluvathingal J."/>
            <person name="Nadendla S."/>
            <person name="Geyer C."/>
            <person name="Nandy P."/>
            <person name="Yan Y."/>
            <person name="Sichtig H."/>
        </authorList>
    </citation>
    <scope>NUCLEOTIDE SEQUENCE [LARGE SCALE GENOMIC DNA]</scope>
    <source>
        <strain evidence="3">FDAARGOS_614</strain>
    </source>
</reference>
<gene>
    <name evidence="2" type="ORF">EHF44_10185</name>
</gene>
<dbReference type="EMBL" id="CP033969">
    <property type="protein sequence ID" value="AZG13788.1"/>
    <property type="molecule type" value="Genomic_DNA"/>
</dbReference>
<organism evidence="2 3">
    <name type="scientific">Cupriavidus pauculus</name>
    <dbReference type="NCBI Taxonomy" id="82633"/>
    <lineage>
        <taxon>Bacteria</taxon>
        <taxon>Pseudomonadati</taxon>
        <taxon>Pseudomonadota</taxon>
        <taxon>Betaproteobacteria</taxon>
        <taxon>Burkholderiales</taxon>
        <taxon>Burkholderiaceae</taxon>
        <taxon>Cupriavidus</taxon>
    </lineage>
</organism>
<dbReference type="KEGG" id="cpau:EHF44_10185"/>
<sequence length="324" mass="36411">MQDEPFPSDSRADRISSIVDSHAVDVRIRRVDFTSTAVPCVNAHFLYPVFKGRQPTMEALAKMLVKEITKFCATRADRRKARRLDHEAGDLETGAVEDLVAKARSLFMAPDADARSGEAGELLLYALIEHYLRAPLIVSKMRLKTSANMPVHGADGLHAGWCEKTDSLILYFGESKMHQTFASAMQDAAESVAALVTNKDGRLERELELVSNFHDLGNFPEEGIEYLLRFLNPFETEEGNRRIDRFAILVGFDYHAYAKVANVPLAEVEETFLRHYKGAMNQKIGTARTHLKSNAIELENVDLFIFPVPSVELFRDCFQEAMNG</sequence>
<evidence type="ECO:0000313" key="2">
    <source>
        <dbReference type="EMBL" id="AZG13788.1"/>
    </source>
</evidence>
<evidence type="ECO:0000259" key="1">
    <source>
        <dbReference type="Pfam" id="PF08878"/>
    </source>
</evidence>